<gene>
    <name evidence="1" type="ordered locus">Caci_2963</name>
</gene>
<dbReference type="RefSeq" id="WP_012787165.1">
    <property type="nucleotide sequence ID" value="NC_013131.1"/>
</dbReference>
<evidence type="ECO:0000313" key="2">
    <source>
        <dbReference type="Proteomes" id="UP000000851"/>
    </source>
</evidence>
<dbReference type="InParanoid" id="C7Q2Y0"/>
<dbReference type="KEGG" id="cai:Caci_2963"/>
<protein>
    <submittedName>
        <fullName evidence="1">Uncharacterized protein</fullName>
    </submittedName>
</protein>
<dbReference type="AlphaFoldDB" id="C7Q2Y0"/>
<dbReference type="STRING" id="479433.Caci_2963"/>
<dbReference type="Proteomes" id="UP000000851">
    <property type="component" value="Chromosome"/>
</dbReference>
<evidence type="ECO:0000313" key="1">
    <source>
        <dbReference type="EMBL" id="ACU71872.1"/>
    </source>
</evidence>
<reference evidence="1 2" key="1">
    <citation type="journal article" date="2009" name="Stand. Genomic Sci.">
        <title>Complete genome sequence of Catenulispora acidiphila type strain (ID 139908).</title>
        <authorList>
            <person name="Copeland A."/>
            <person name="Lapidus A."/>
            <person name="Glavina Del Rio T."/>
            <person name="Nolan M."/>
            <person name="Lucas S."/>
            <person name="Chen F."/>
            <person name="Tice H."/>
            <person name="Cheng J.F."/>
            <person name="Bruce D."/>
            <person name="Goodwin L."/>
            <person name="Pitluck S."/>
            <person name="Mikhailova N."/>
            <person name="Pati A."/>
            <person name="Ivanova N."/>
            <person name="Mavromatis K."/>
            <person name="Chen A."/>
            <person name="Palaniappan K."/>
            <person name="Chain P."/>
            <person name="Land M."/>
            <person name="Hauser L."/>
            <person name="Chang Y.J."/>
            <person name="Jeffries C.D."/>
            <person name="Chertkov O."/>
            <person name="Brettin T."/>
            <person name="Detter J.C."/>
            <person name="Han C."/>
            <person name="Ali Z."/>
            <person name="Tindall B.J."/>
            <person name="Goker M."/>
            <person name="Bristow J."/>
            <person name="Eisen J.A."/>
            <person name="Markowitz V."/>
            <person name="Hugenholtz P."/>
            <person name="Kyrpides N.C."/>
            <person name="Klenk H.P."/>
        </authorList>
    </citation>
    <scope>NUCLEOTIDE SEQUENCE [LARGE SCALE GENOMIC DNA]</scope>
    <source>
        <strain evidence="2">DSM 44928 / JCM 14897 / NBRC 102108 / NRRL B-24433 / ID139908</strain>
    </source>
</reference>
<sequence length="67" mass="7577">MSYWFELPPAQAGDRVRVRYTEGCWEAEIERISADGATVKLVQVPESAVETKSDGTTFARITWTNVR</sequence>
<keyword evidence="2" id="KW-1185">Reference proteome</keyword>
<organism evidence="1 2">
    <name type="scientific">Catenulispora acidiphila (strain DSM 44928 / JCM 14897 / NBRC 102108 / NRRL B-24433 / ID139908)</name>
    <dbReference type="NCBI Taxonomy" id="479433"/>
    <lineage>
        <taxon>Bacteria</taxon>
        <taxon>Bacillati</taxon>
        <taxon>Actinomycetota</taxon>
        <taxon>Actinomycetes</taxon>
        <taxon>Catenulisporales</taxon>
        <taxon>Catenulisporaceae</taxon>
        <taxon>Catenulispora</taxon>
    </lineage>
</organism>
<dbReference type="HOGENOM" id="CLU_2804560_0_0_11"/>
<proteinExistence type="predicted"/>
<dbReference type="EMBL" id="CP001700">
    <property type="protein sequence ID" value="ACU71872.1"/>
    <property type="molecule type" value="Genomic_DNA"/>
</dbReference>
<name>C7Q2Y0_CATAD</name>
<accession>C7Q2Y0</accession>